<feature type="compositionally biased region" description="Low complexity" evidence="1">
    <location>
        <begin position="941"/>
        <end position="971"/>
    </location>
</feature>
<feature type="compositionally biased region" description="Basic and acidic residues" evidence="1">
    <location>
        <begin position="130"/>
        <end position="142"/>
    </location>
</feature>
<organism evidence="3 4">
    <name type="scientific">Cryoendolithus antarcticus</name>
    <dbReference type="NCBI Taxonomy" id="1507870"/>
    <lineage>
        <taxon>Eukaryota</taxon>
        <taxon>Fungi</taxon>
        <taxon>Dikarya</taxon>
        <taxon>Ascomycota</taxon>
        <taxon>Pezizomycotina</taxon>
        <taxon>Dothideomycetes</taxon>
        <taxon>Dothideomycetidae</taxon>
        <taxon>Cladosporiales</taxon>
        <taxon>Cladosporiaceae</taxon>
        <taxon>Cryoendolithus</taxon>
    </lineage>
</organism>
<feature type="signal peptide" evidence="2">
    <location>
        <begin position="1"/>
        <end position="23"/>
    </location>
</feature>
<dbReference type="EMBL" id="NAJO01000023">
    <property type="protein sequence ID" value="OQO03819.1"/>
    <property type="molecule type" value="Genomic_DNA"/>
</dbReference>
<proteinExistence type="predicted"/>
<comment type="caution">
    <text evidence="3">The sequence shown here is derived from an EMBL/GenBank/DDBJ whole genome shotgun (WGS) entry which is preliminary data.</text>
</comment>
<dbReference type="InParanoid" id="A0A1V8SXL9"/>
<dbReference type="AlphaFoldDB" id="A0A1V8SXL9"/>
<keyword evidence="4" id="KW-1185">Reference proteome</keyword>
<feature type="compositionally biased region" description="Low complexity" evidence="1">
    <location>
        <begin position="475"/>
        <end position="496"/>
    </location>
</feature>
<feature type="chain" id="PRO_5010709562" evidence="2">
    <location>
        <begin position="24"/>
        <end position="1159"/>
    </location>
</feature>
<feature type="compositionally biased region" description="Polar residues" evidence="1">
    <location>
        <begin position="497"/>
        <end position="507"/>
    </location>
</feature>
<feature type="compositionally biased region" description="Polar residues" evidence="1">
    <location>
        <begin position="583"/>
        <end position="595"/>
    </location>
</feature>
<keyword evidence="2" id="KW-0732">Signal</keyword>
<evidence type="ECO:0000313" key="3">
    <source>
        <dbReference type="EMBL" id="OQO03819.1"/>
    </source>
</evidence>
<reference evidence="4" key="1">
    <citation type="submission" date="2017-03" db="EMBL/GenBank/DDBJ databases">
        <title>Genomes of endolithic fungi from Antarctica.</title>
        <authorList>
            <person name="Coleine C."/>
            <person name="Masonjones S."/>
            <person name="Stajich J.E."/>
        </authorList>
    </citation>
    <scope>NUCLEOTIDE SEQUENCE [LARGE SCALE GENOMIC DNA]</scope>
    <source>
        <strain evidence="4">CCFEE 5527</strain>
    </source>
</reference>
<protein>
    <submittedName>
        <fullName evidence="3">Uncharacterized protein</fullName>
    </submittedName>
</protein>
<feature type="region of interest" description="Disordered" evidence="1">
    <location>
        <begin position="689"/>
        <end position="751"/>
    </location>
</feature>
<accession>A0A1V8SXL9</accession>
<feature type="compositionally biased region" description="Low complexity" evidence="1">
    <location>
        <begin position="532"/>
        <end position="572"/>
    </location>
</feature>
<evidence type="ECO:0000256" key="1">
    <source>
        <dbReference type="SAM" id="MobiDB-lite"/>
    </source>
</evidence>
<evidence type="ECO:0000313" key="4">
    <source>
        <dbReference type="Proteomes" id="UP000192596"/>
    </source>
</evidence>
<feature type="region of interest" description="Disordered" evidence="1">
    <location>
        <begin position="457"/>
        <end position="652"/>
    </location>
</feature>
<gene>
    <name evidence="3" type="ORF">B0A48_10460</name>
</gene>
<feature type="compositionally biased region" description="Low complexity" evidence="1">
    <location>
        <begin position="693"/>
        <end position="739"/>
    </location>
</feature>
<feature type="compositionally biased region" description="Polar residues" evidence="1">
    <location>
        <begin position="636"/>
        <end position="645"/>
    </location>
</feature>
<sequence length="1159" mass="124437">MASFFPALFWCVVMGFISNSYRASRLSKEPFSERRVDLVLMTLIPTLWFSIQYRSCRDSGGTLDISPNSVIGFAVCCGLWLWGFAGEDEVYQHPPRMVEPLPPRSVSKEVPGTTEVKETRESEGAAAPAEVKRTQKRQEKPWVKPGCSSVPGYGTWKRTELTPGHAPTPKPSVVRRQTTIVPRHKYSSYSHLLAQPSLASSSYVAVRQETPTAAVRPRPQLTPAQIRANVAARKATGQAKVDDPYTPQHRAMLFPASSSADILSALQPSDRAHVVTEWLRLSAVVMETMDQSPLFNTGFANSAASEALRTDRVLRKDLGVISNRFTSLLGWVTHRTSLFWDLSRLDQQWIKQWLDDIVVMATFLRNLGERHGGVRGCEWTWSVHEAVRRFGVAMVDMMKIDVQSLSKKDLEELDSALMQEQARTGQVNGPQCAQSNYKASTMELTAPSYTPANGAPFTGGAGMKPQTSGGGVSEGAGSVMSNGNAAATNSSNPAISEQQQPTSQDTGSPALFPAPTSQQPGTGNPPPPALFSTTSSSQQAGTQAPSSSAQPGPATTLTQPAQTQAQTQSQSTNGWGLAASKYAPQNSGFATSQPVGPSGSSTANTTLTNTSASQAGISGASQVAGAPGADLGGQTGPASASSVNGTPGPGVSTFGAQSAGLVAAGQNTAQQAGQAGWLPVPTFSGLGGLGNQTTAAPTTSASGFGTTAANAPGGAPTPSHTPAPSSSNSSGFSANKSAKPTSATLDTSRKGIRPVLNHEAGKKLRAFEDNTARQYVSEYFKTARREIEQLRTYMASSAKLKSTLSDTNEISDTVSNLTLLWTQIDEWGSENTFERDSRFTDIWVELHGIPAMLDDCIKLARRIMKAAKELKLVTQQKSARKLRDKAKELRGGETRMLMKWPLTNPAASDAQGSSTFVQPATYTNDSFPYPGASDNAQVSAPVPDSSMQSSGSGLSSSLPTSASSPPASIESQLPPLGPRPDLNANTGAALHQLPIPIAQRHFDSFFCEVKAEINETRREMVDSPEDFKDRLISSNEIGSRLLRAEKVFLELWKWANMGDPGDIGDPKYKGDDYHRKTRLEDWWTEARQISAPLELCLALGNDIIHTGNVLGWGESRLKAVAYWLKQLRKLRIKIPMLPYRILLTMPIAGEFDGVELKCS</sequence>
<feature type="region of interest" description="Disordered" evidence="1">
    <location>
        <begin position="102"/>
        <end position="145"/>
    </location>
</feature>
<evidence type="ECO:0000256" key="2">
    <source>
        <dbReference type="SAM" id="SignalP"/>
    </source>
</evidence>
<feature type="compositionally biased region" description="Gly residues" evidence="1">
    <location>
        <begin position="457"/>
        <end position="474"/>
    </location>
</feature>
<feature type="compositionally biased region" description="Low complexity" evidence="1">
    <location>
        <begin position="598"/>
        <end position="626"/>
    </location>
</feature>
<name>A0A1V8SXL9_9PEZI</name>
<feature type="region of interest" description="Disordered" evidence="1">
    <location>
        <begin position="926"/>
        <end position="985"/>
    </location>
</feature>
<dbReference type="Proteomes" id="UP000192596">
    <property type="component" value="Unassembled WGS sequence"/>
</dbReference>